<accession>A0A444GLN4</accession>
<dbReference type="EMBL" id="SBII01000016">
    <property type="protein sequence ID" value="RWW91883.1"/>
    <property type="molecule type" value="Genomic_DNA"/>
</dbReference>
<dbReference type="CDD" id="cd00565">
    <property type="entry name" value="Ubl_ThiS"/>
    <property type="match status" value="1"/>
</dbReference>
<evidence type="ECO:0000313" key="2">
    <source>
        <dbReference type="Proteomes" id="UP000287527"/>
    </source>
</evidence>
<dbReference type="InterPro" id="IPR012675">
    <property type="entry name" value="Beta-grasp_dom_sf"/>
</dbReference>
<dbReference type="Pfam" id="PF02597">
    <property type="entry name" value="ThiS"/>
    <property type="match status" value="1"/>
</dbReference>
<organism evidence="1 2">
    <name type="scientific">Flavobacterium cerinum</name>
    <dbReference type="NCBI Taxonomy" id="2502784"/>
    <lineage>
        <taxon>Bacteria</taxon>
        <taxon>Pseudomonadati</taxon>
        <taxon>Bacteroidota</taxon>
        <taxon>Flavobacteriia</taxon>
        <taxon>Flavobacteriales</taxon>
        <taxon>Flavobacteriaceae</taxon>
        <taxon>Flavobacterium</taxon>
    </lineage>
</organism>
<proteinExistence type="predicted"/>
<dbReference type="InterPro" id="IPR016155">
    <property type="entry name" value="Mopterin_synth/thiamin_S_b"/>
</dbReference>
<comment type="caution">
    <text evidence="1">The sequence shown here is derived from an EMBL/GenBank/DDBJ whole genome shotgun (WGS) entry which is preliminary data.</text>
</comment>
<dbReference type="InterPro" id="IPR010035">
    <property type="entry name" value="Thi_S"/>
</dbReference>
<dbReference type="AlphaFoldDB" id="A0A444GLN4"/>
<dbReference type="SUPFAM" id="SSF54285">
    <property type="entry name" value="MoaD/ThiS"/>
    <property type="match status" value="1"/>
</dbReference>
<name>A0A444GLN4_9FLAO</name>
<dbReference type="OrthoDB" id="1525151at2"/>
<protein>
    <submittedName>
        <fullName evidence="1">Sulfur carrier protein ThiS</fullName>
    </submittedName>
</protein>
<dbReference type="NCBIfam" id="TIGR01683">
    <property type="entry name" value="thiS"/>
    <property type="match status" value="1"/>
</dbReference>
<reference evidence="1 2" key="1">
    <citation type="submission" date="2019-01" db="EMBL/GenBank/DDBJ databases">
        <title>Flavobacterium sp. nov.,isolated from freshwater.</title>
        <authorList>
            <person name="Zhang R."/>
            <person name="Du Z.-J."/>
        </authorList>
    </citation>
    <scope>NUCLEOTIDE SEQUENCE [LARGE SCALE GENOMIC DNA]</scope>
    <source>
        <strain evidence="1 2">1E403</strain>
    </source>
</reference>
<sequence length="68" mass="7775">MELLLNNQRKHFFEEEITIQQLLDIEIPEKQKGIAVAINNCVIPKSDWGSYLLNRTHQILIISATQGG</sequence>
<dbReference type="RefSeq" id="WP_128391335.1">
    <property type="nucleotide sequence ID" value="NZ_SBII01000016.1"/>
</dbReference>
<dbReference type="Gene3D" id="3.10.20.30">
    <property type="match status" value="1"/>
</dbReference>
<evidence type="ECO:0000313" key="1">
    <source>
        <dbReference type="EMBL" id="RWW91883.1"/>
    </source>
</evidence>
<gene>
    <name evidence="1" type="primary">thiS</name>
    <name evidence="1" type="ORF">EPI11_17730</name>
</gene>
<dbReference type="Proteomes" id="UP000287527">
    <property type="component" value="Unassembled WGS sequence"/>
</dbReference>
<keyword evidence="2" id="KW-1185">Reference proteome</keyword>
<dbReference type="InterPro" id="IPR003749">
    <property type="entry name" value="ThiS/MoaD-like"/>
</dbReference>